<feature type="transmembrane region" description="Helical" evidence="7">
    <location>
        <begin position="285"/>
        <end position="302"/>
    </location>
</feature>
<name>A0A3M8CV37_9BACL</name>
<dbReference type="CDD" id="cd06173">
    <property type="entry name" value="MFS_MefA_like"/>
    <property type="match status" value="1"/>
</dbReference>
<evidence type="ECO:0000259" key="8">
    <source>
        <dbReference type="PROSITE" id="PS50850"/>
    </source>
</evidence>
<feature type="transmembrane region" description="Helical" evidence="7">
    <location>
        <begin position="349"/>
        <end position="369"/>
    </location>
</feature>
<dbReference type="Gene3D" id="1.20.1250.20">
    <property type="entry name" value="MFS general substrate transporter like domains"/>
    <property type="match status" value="1"/>
</dbReference>
<feature type="transmembrane region" description="Helical" evidence="7">
    <location>
        <begin position="375"/>
        <end position="400"/>
    </location>
</feature>
<protein>
    <submittedName>
        <fullName evidence="9">MFS transporter</fullName>
    </submittedName>
</protein>
<evidence type="ECO:0000256" key="3">
    <source>
        <dbReference type="ARBA" id="ARBA00022475"/>
    </source>
</evidence>
<gene>
    <name evidence="9" type="ORF">EDM58_09690</name>
</gene>
<comment type="subcellular location">
    <subcellularLocation>
        <location evidence="1">Cell membrane</location>
        <topology evidence="1">Multi-pass membrane protein</topology>
    </subcellularLocation>
</comment>
<proteinExistence type="predicted"/>
<dbReference type="AlphaFoldDB" id="A0A3M8CV37"/>
<evidence type="ECO:0000256" key="6">
    <source>
        <dbReference type="ARBA" id="ARBA00023136"/>
    </source>
</evidence>
<feature type="transmembrane region" description="Helical" evidence="7">
    <location>
        <begin position="81"/>
        <end position="99"/>
    </location>
</feature>
<keyword evidence="5 7" id="KW-1133">Transmembrane helix</keyword>
<reference evidence="9 10" key="1">
    <citation type="submission" date="2018-10" db="EMBL/GenBank/DDBJ databases">
        <title>Phylogenomics of Brevibacillus.</title>
        <authorList>
            <person name="Dunlap C."/>
        </authorList>
    </citation>
    <scope>NUCLEOTIDE SEQUENCE [LARGE SCALE GENOMIC DNA]</scope>
    <source>
        <strain evidence="9 10">JCM 15085</strain>
    </source>
</reference>
<feature type="transmembrane region" description="Helical" evidence="7">
    <location>
        <begin position="42"/>
        <end position="60"/>
    </location>
</feature>
<dbReference type="PANTHER" id="PTHR23513:SF11">
    <property type="entry name" value="STAPHYLOFERRIN A TRANSPORTER"/>
    <property type="match status" value="1"/>
</dbReference>
<accession>A0A3M8CV37</accession>
<comment type="caution">
    <text evidence="9">The sequence shown here is derived from an EMBL/GenBank/DDBJ whole genome shotgun (WGS) entry which is preliminary data.</text>
</comment>
<dbReference type="PANTHER" id="PTHR23513">
    <property type="entry name" value="INTEGRAL MEMBRANE EFFLUX PROTEIN-RELATED"/>
    <property type="match status" value="1"/>
</dbReference>
<evidence type="ECO:0000256" key="1">
    <source>
        <dbReference type="ARBA" id="ARBA00004651"/>
    </source>
</evidence>
<organism evidence="9 10">
    <name type="scientific">Brevibacillus panacihumi</name>
    <dbReference type="NCBI Taxonomy" id="497735"/>
    <lineage>
        <taxon>Bacteria</taxon>
        <taxon>Bacillati</taxon>
        <taxon>Bacillota</taxon>
        <taxon>Bacilli</taxon>
        <taxon>Bacillales</taxon>
        <taxon>Paenibacillaceae</taxon>
        <taxon>Brevibacillus</taxon>
    </lineage>
</organism>
<dbReference type="RefSeq" id="WP_122913173.1">
    <property type="nucleotide sequence ID" value="NZ_RHHT01000019.1"/>
</dbReference>
<evidence type="ECO:0000313" key="10">
    <source>
        <dbReference type="Proteomes" id="UP000281915"/>
    </source>
</evidence>
<dbReference type="Pfam" id="PF07690">
    <property type="entry name" value="MFS_1"/>
    <property type="match status" value="1"/>
</dbReference>
<keyword evidence="3" id="KW-1003">Cell membrane</keyword>
<dbReference type="Proteomes" id="UP000281915">
    <property type="component" value="Unassembled WGS sequence"/>
</dbReference>
<feature type="transmembrane region" description="Helical" evidence="7">
    <location>
        <begin position="174"/>
        <end position="192"/>
    </location>
</feature>
<dbReference type="SUPFAM" id="SSF103473">
    <property type="entry name" value="MFS general substrate transporter"/>
    <property type="match status" value="1"/>
</dbReference>
<sequence length="411" mass="45642">MRNVFGDRHFRKLFFSNLFSGFGQGMTMIGISWYLVESTGTVGVLGSTMLISAILSLLIAPYVGTLIDRYSRKLMLQIEQLGGFAVLFFLAALGFWAPYEEWMLVLLYLATMFMFQLHEPAQAAFVQEIFEQKQYKAVNAALEVENQTALVLAGACAGLLLGQFGLHVVLLLNAFTYFLAFVTLSGIDYAFTPNRQSESAARTSWWVLFSQSWVYIRMKPGFLIFGVSALMPFIAVLLTNLLNPLFVSQVLREGVNIYSFGEVTYSIGAVAAGMWMGWLSQRIGAIAYMVFHFIWMAVALVMTVAIPIGWVFVLLSAFLGWCNVSTRLIRQNLYMELLPNHLMGRVLSFFRAIGTLMRLLLLALFTIMLDSTNAAAGYLVLAVLVMIAAAGIAVSMPILLRQTEPGDTTSS</sequence>
<evidence type="ECO:0000256" key="5">
    <source>
        <dbReference type="ARBA" id="ARBA00022989"/>
    </source>
</evidence>
<keyword evidence="4 7" id="KW-0812">Transmembrane</keyword>
<dbReference type="GO" id="GO:0005886">
    <property type="term" value="C:plasma membrane"/>
    <property type="evidence" value="ECO:0007669"/>
    <property type="project" value="UniProtKB-SubCell"/>
</dbReference>
<dbReference type="InterPro" id="IPR011701">
    <property type="entry name" value="MFS"/>
</dbReference>
<dbReference type="PROSITE" id="PS50850">
    <property type="entry name" value="MFS"/>
    <property type="match status" value="1"/>
</dbReference>
<dbReference type="EMBL" id="RHHT01000019">
    <property type="protein sequence ID" value="RNB79241.1"/>
    <property type="molecule type" value="Genomic_DNA"/>
</dbReference>
<dbReference type="GO" id="GO:0022857">
    <property type="term" value="F:transmembrane transporter activity"/>
    <property type="evidence" value="ECO:0007669"/>
    <property type="project" value="InterPro"/>
</dbReference>
<dbReference type="InterPro" id="IPR020846">
    <property type="entry name" value="MFS_dom"/>
</dbReference>
<feature type="transmembrane region" description="Helical" evidence="7">
    <location>
        <begin position="257"/>
        <end position="278"/>
    </location>
</feature>
<evidence type="ECO:0000256" key="7">
    <source>
        <dbReference type="SAM" id="Phobius"/>
    </source>
</evidence>
<feature type="transmembrane region" description="Helical" evidence="7">
    <location>
        <begin position="12"/>
        <end position="36"/>
    </location>
</feature>
<evidence type="ECO:0000256" key="4">
    <source>
        <dbReference type="ARBA" id="ARBA00022692"/>
    </source>
</evidence>
<feature type="transmembrane region" description="Helical" evidence="7">
    <location>
        <begin position="222"/>
        <end position="242"/>
    </location>
</feature>
<evidence type="ECO:0000256" key="2">
    <source>
        <dbReference type="ARBA" id="ARBA00022448"/>
    </source>
</evidence>
<dbReference type="InterPro" id="IPR036259">
    <property type="entry name" value="MFS_trans_sf"/>
</dbReference>
<evidence type="ECO:0000313" key="9">
    <source>
        <dbReference type="EMBL" id="RNB79241.1"/>
    </source>
</evidence>
<keyword evidence="2" id="KW-0813">Transport</keyword>
<keyword evidence="6 7" id="KW-0472">Membrane</keyword>
<feature type="domain" description="Major facilitator superfamily (MFS) profile" evidence="8">
    <location>
        <begin position="9"/>
        <end position="400"/>
    </location>
</feature>